<evidence type="ECO:0000256" key="4">
    <source>
        <dbReference type="ARBA" id="ARBA00022840"/>
    </source>
</evidence>
<keyword evidence="5 7" id="KW-1133">Transmembrane helix</keyword>
<keyword evidence="3" id="KW-0547">Nucleotide-binding</keyword>
<reference evidence="10" key="1">
    <citation type="submission" date="2018-06" db="EMBL/GenBank/DDBJ databases">
        <title>Genome assembly of Danube salmon.</title>
        <authorList>
            <person name="Macqueen D.J."/>
            <person name="Gundappa M.K."/>
        </authorList>
    </citation>
    <scope>NUCLEOTIDE SEQUENCE [LARGE SCALE GENOMIC DNA]</scope>
</reference>
<dbReference type="InterPro" id="IPR039421">
    <property type="entry name" value="Type_1_exporter"/>
</dbReference>
<dbReference type="Proteomes" id="UP000314982">
    <property type="component" value="Unassembled WGS sequence"/>
</dbReference>
<keyword evidence="4" id="KW-0067">ATP-binding</keyword>
<keyword evidence="6 7" id="KW-0472">Membrane</keyword>
<evidence type="ECO:0000313" key="9">
    <source>
        <dbReference type="Ensembl" id="ENSHHUP00000076885.1"/>
    </source>
</evidence>
<dbReference type="InterPro" id="IPR027417">
    <property type="entry name" value="P-loop_NTPase"/>
</dbReference>
<protein>
    <submittedName>
        <fullName evidence="9">ATP-binding cassette, sub-family B (MDR/TAP), member 11a</fullName>
    </submittedName>
</protein>
<feature type="transmembrane region" description="Helical" evidence="7">
    <location>
        <begin position="59"/>
        <end position="79"/>
    </location>
</feature>
<reference evidence="9" key="3">
    <citation type="submission" date="2025-09" db="UniProtKB">
        <authorList>
            <consortium name="Ensembl"/>
        </authorList>
    </citation>
    <scope>IDENTIFICATION</scope>
</reference>
<dbReference type="GeneTree" id="ENSGT00940000166545"/>
<dbReference type="GO" id="GO:0015126">
    <property type="term" value="F:canalicular bile acid transmembrane transporter activity"/>
    <property type="evidence" value="ECO:0007669"/>
    <property type="project" value="TreeGrafter"/>
</dbReference>
<dbReference type="GO" id="GO:0016887">
    <property type="term" value="F:ATP hydrolysis activity"/>
    <property type="evidence" value="ECO:0007669"/>
    <property type="project" value="InterPro"/>
</dbReference>
<dbReference type="GO" id="GO:0016324">
    <property type="term" value="C:apical plasma membrane"/>
    <property type="evidence" value="ECO:0007669"/>
    <property type="project" value="TreeGrafter"/>
</dbReference>
<dbReference type="Ensembl" id="ENSHHUT00000079384.1">
    <property type="protein sequence ID" value="ENSHHUP00000076885.1"/>
    <property type="gene ID" value="ENSHHUG00000044938.1"/>
</dbReference>
<reference evidence="9" key="2">
    <citation type="submission" date="2025-08" db="UniProtKB">
        <authorList>
            <consortium name="Ensembl"/>
        </authorList>
    </citation>
    <scope>IDENTIFICATION</scope>
</reference>
<feature type="domain" description="ABC transporter" evidence="8">
    <location>
        <begin position="158"/>
        <end position="352"/>
    </location>
</feature>
<dbReference type="Gene3D" id="1.20.1560.10">
    <property type="entry name" value="ABC transporter type 1, transmembrane domain"/>
    <property type="match status" value="2"/>
</dbReference>
<dbReference type="PROSITE" id="PS50893">
    <property type="entry name" value="ABC_TRANSPORTER_2"/>
    <property type="match status" value="1"/>
</dbReference>
<sequence length="357" mass="40073">MIVNTLNNIGLSLVVMCFLPQIGLSGFFQAKMSIRSLYLYTFKQQLEAPYKSAKKKDNIYGICFAFAQCVIFMVYAASFRYGGYLSNTFPLFYFTSILLKVISDIVISGKALGKAFSFSPRLCQSQIAAAHFFKLLDDRNVSKSFHCKFNLFDQTFSIQFGFTYPTRTDIQVLHGLLVSLKPGQTLAFVGSSGCGKSTSVQLLERFYDPDEGRVLIDGRPSHTVNVPFLKAQIGIVSQEPVLFDCSIAENIQHEGNTRNVSMVEIVEAAKKAYYPTSRYTVKNDKRKRITIAQAIVRNPKILLLDEATSALDTESEKVPRYHSLHVPRLVIERGTHEKLMAKRATYYKLVTTGAPIS</sequence>
<comment type="subcellular location">
    <subcellularLocation>
        <location evidence="1">Membrane</location>
        <topology evidence="1">Multi-pass membrane protein</topology>
    </subcellularLocation>
</comment>
<evidence type="ECO:0000259" key="8">
    <source>
        <dbReference type="PROSITE" id="PS50893"/>
    </source>
</evidence>
<name>A0A4W5QSK9_9TELE</name>
<evidence type="ECO:0000256" key="6">
    <source>
        <dbReference type="ARBA" id="ARBA00023136"/>
    </source>
</evidence>
<feature type="transmembrane region" description="Helical" evidence="7">
    <location>
        <begin position="6"/>
        <end position="28"/>
    </location>
</feature>
<dbReference type="Gene3D" id="3.40.50.300">
    <property type="entry name" value="P-loop containing nucleotide triphosphate hydrolases"/>
    <property type="match status" value="2"/>
</dbReference>
<dbReference type="SUPFAM" id="SSF52540">
    <property type="entry name" value="P-loop containing nucleoside triphosphate hydrolases"/>
    <property type="match status" value="1"/>
</dbReference>
<dbReference type="GO" id="GO:0015432">
    <property type="term" value="F:ABC-type bile acid transporter activity"/>
    <property type="evidence" value="ECO:0007669"/>
    <property type="project" value="TreeGrafter"/>
</dbReference>
<evidence type="ECO:0000256" key="1">
    <source>
        <dbReference type="ARBA" id="ARBA00004141"/>
    </source>
</evidence>
<keyword evidence="2 7" id="KW-0812">Transmembrane</keyword>
<evidence type="ECO:0000256" key="3">
    <source>
        <dbReference type="ARBA" id="ARBA00022741"/>
    </source>
</evidence>
<accession>A0A4W5QSK9</accession>
<evidence type="ECO:0000256" key="2">
    <source>
        <dbReference type="ARBA" id="ARBA00022692"/>
    </source>
</evidence>
<dbReference type="SMART" id="SM00382">
    <property type="entry name" value="AAA"/>
    <property type="match status" value="1"/>
</dbReference>
<dbReference type="GO" id="GO:0005524">
    <property type="term" value="F:ATP binding"/>
    <property type="evidence" value="ECO:0007669"/>
    <property type="project" value="UniProtKB-KW"/>
</dbReference>
<evidence type="ECO:0000313" key="10">
    <source>
        <dbReference type="Proteomes" id="UP000314982"/>
    </source>
</evidence>
<organism evidence="9 10">
    <name type="scientific">Hucho hucho</name>
    <name type="common">huchen</name>
    <dbReference type="NCBI Taxonomy" id="62062"/>
    <lineage>
        <taxon>Eukaryota</taxon>
        <taxon>Metazoa</taxon>
        <taxon>Chordata</taxon>
        <taxon>Craniata</taxon>
        <taxon>Vertebrata</taxon>
        <taxon>Euteleostomi</taxon>
        <taxon>Actinopterygii</taxon>
        <taxon>Neopterygii</taxon>
        <taxon>Teleostei</taxon>
        <taxon>Protacanthopterygii</taxon>
        <taxon>Salmoniformes</taxon>
        <taxon>Salmonidae</taxon>
        <taxon>Salmoninae</taxon>
        <taxon>Hucho</taxon>
    </lineage>
</organism>
<dbReference type="InterPro" id="IPR036640">
    <property type="entry name" value="ABC1_TM_sf"/>
</dbReference>
<dbReference type="PANTHER" id="PTHR24221">
    <property type="entry name" value="ATP-BINDING CASSETTE SUB-FAMILY B"/>
    <property type="match status" value="1"/>
</dbReference>
<dbReference type="InterPro" id="IPR003439">
    <property type="entry name" value="ABC_transporter-like_ATP-bd"/>
</dbReference>
<keyword evidence="10" id="KW-1185">Reference proteome</keyword>
<evidence type="ECO:0000256" key="5">
    <source>
        <dbReference type="ARBA" id="ARBA00022989"/>
    </source>
</evidence>
<dbReference type="PANTHER" id="PTHR24221:SF658">
    <property type="entry name" value="ATP-BINDING CASSETTE, SUB-FAMILY B (MDR_TAP), MEMBER 11A"/>
    <property type="match status" value="1"/>
</dbReference>
<proteinExistence type="predicted"/>
<dbReference type="InterPro" id="IPR003593">
    <property type="entry name" value="AAA+_ATPase"/>
</dbReference>
<dbReference type="Pfam" id="PF00005">
    <property type="entry name" value="ABC_tran"/>
    <property type="match status" value="1"/>
</dbReference>
<dbReference type="AlphaFoldDB" id="A0A4W5QSK9"/>
<evidence type="ECO:0000256" key="7">
    <source>
        <dbReference type="SAM" id="Phobius"/>
    </source>
</evidence>